<sequence>MVFHHSVRETKPTSFCRHFLQTVTLRIHDSVISRDEIRRLRGPKTSLRALKVSNDSLARDPRLARKKKKKKKKNKKKEKNRKRERQKKEKKKR</sequence>
<proteinExistence type="predicted"/>
<evidence type="ECO:0000313" key="2">
    <source>
        <dbReference type="EMBL" id="KAL0132986.1"/>
    </source>
</evidence>
<evidence type="ECO:0000256" key="1">
    <source>
        <dbReference type="SAM" id="MobiDB-lite"/>
    </source>
</evidence>
<gene>
    <name evidence="2" type="ORF">PUN28_000604</name>
</gene>
<reference evidence="2 3" key="1">
    <citation type="submission" date="2023-03" db="EMBL/GenBank/DDBJ databases">
        <title>High recombination rates correlate with genetic variation in Cardiocondyla obscurior ants.</title>
        <authorList>
            <person name="Errbii M."/>
        </authorList>
    </citation>
    <scope>NUCLEOTIDE SEQUENCE [LARGE SCALE GENOMIC DNA]</scope>
    <source>
        <strain evidence="2">Alpha-2009</strain>
        <tissue evidence="2">Whole body</tissue>
    </source>
</reference>
<feature type="region of interest" description="Disordered" evidence="1">
    <location>
        <begin position="50"/>
        <end position="93"/>
    </location>
</feature>
<evidence type="ECO:0000313" key="3">
    <source>
        <dbReference type="Proteomes" id="UP001430953"/>
    </source>
</evidence>
<comment type="caution">
    <text evidence="2">The sequence shown here is derived from an EMBL/GenBank/DDBJ whole genome shotgun (WGS) entry which is preliminary data.</text>
</comment>
<organism evidence="2 3">
    <name type="scientific">Cardiocondyla obscurior</name>
    <dbReference type="NCBI Taxonomy" id="286306"/>
    <lineage>
        <taxon>Eukaryota</taxon>
        <taxon>Metazoa</taxon>
        <taxon>Ecdysozoa</taxon>
        <taxon>Arthropoda</taxon>
        <taxon>Hexapoda</taxon>
        <taxon>Insecta</taxon>
        <taxon>Pterygota</taxon>
        <taxon>Neoptera</taxon>
        <taxon>Endopterygota</taxon>
        <taxon>Hymenoptera</taxon>
        <taxon>Apocrita</taxon>
        <taxon>Aculeata</taxon>
        <taxon>Formicoidea</taxon>
        <taxon>Formicidae</taxon>
        <taxon>Myrmicinae</taxon>
        <taxon>Cardiocondyla</taxon>
    </lineage>
</organism>
<accession>A0AAW2H094</accession>
<feature type="compositionally biased region" description="Basic residues" evidence="1">
    <location>
        <begin position="64"/>
        <end position="93"/>
    </location>
</feature>
<keyword evidence="3" id="KW-1185">Reference proteome</keyword>
<name>A0AAW2H094_9HYME</name>
<dbReference type="AlphaFoldDB" id="A0AAW2H094"/>
<dbReference type="EMBL" id="JADYXP020000001">
    <property type="protein sequence ID" value="KAL0132986.1"/>
    <property type="molecule type" value="Genomic_DNA"/>
</dbReference>
<dbReference type="Proteomes" id="UP001430953">
    <property type="component" value="Unassembled WGS sequence"/>
</dbReference>
<protein>
    <submittedName>
        <fullName evidence="2">Uncharacterized protein</fullName>
    </submittedName>
</protein>